<feature type="transmembrane region" description="Helical" evidence="2">
    <location>
        <begin position="263"/>
        <end position="280"/>
    </location>
</feature>
<dbReference type="Gene3D" id="1.10.8.270">
    <property type="entry name" value="putative rabgap domain of human tbc1 domain family member 14 like domains"/>
    <property type="match status" value="1"/>
</dbReference>
<dbReference type="PANTHER" id="PTHR22957">
    <property type="entry name" value="TBC1 DOMAIN FAMILY MEMBER GTPASE-ACTIVATING PROTEIN"/>
    <property type="match status" value="1"/>
</dbReference>
<dbReference type="GeneID" id="19880811"/>
<dbReference type="SMART" id="SM00164">
    <property type="entry name" value="TBC"/>
    <property type="match status" value="1"/>
</dbReference>
<dbReference type="SUPFAM" id="SSF47923">
    <property type="entry name" value="Ypt/Rab-GAP domain of gyp1p"/>
    <property type="match status" value="2"/>
</dbReference>
<keyword evidence="1" id="KW-0175">Coiled coil</keyword>
<dbReference type="PANTHER" id="PTHR22957:SF27">
    <property type="entry name" value="TBC1 DOMAIN FAMILY MEMBER 13"/>
    <property type="match status" value="1"/>
</dbReference>
<reference evidence="5" key="1">
    <citation type="submission" date="2011-05" db="EMBL/GenBank/DDBJ databases">
        <title>The genome sequence of Vittaforma corneae strain ATCC 50505.</title>
        <authorList>
            <consortium name="The Broad Institute Genome Sequencing Platform"/>
            <person name="Cuomo C."/>
            <person name="Didier E."/>
            <person name="Bowers L."/>
            <person name="Young S.K."/>
            <person name="Zeng Q."/>
            <person name="Gargeya S."/>
            <person name="Fitzgerald M."/>
            <person name="Haas B."/>
            <person name="Abouelleil A."/>
            <person name="Alvarado L."/>
            <person name="Arachchi H.M."/>
            <person name="Berlin A."/>
            <person name="Chapman S.B."/>
            <person name="Gearin G."/>
            <person name="Goldberg J."/>
            <person name="Griggs A."/>
            <person name="Gujja S."/>
            <person name="Hansen M."/>
            <person name="Heiman D."/>
            <person name="Howarth C."/>
            <person name="Larimer J."/>
            <person name="Lui A."/>
            <person name="MacDonald P.J.P."/>
            <person name="McCowen C."/>
            <person name="Montmayeur A."/>
            <person name="Murphy C."/>
            <person name="Neiman D."/>
            <person name="Pearson M."/>
            <person name="Priest M."/>
            <person name="Roberts A."/>
            <person name="Saif S."/>
            <person name="Shea T."/>
            <person name="Sisk P."/>
            <person name="Stolte C."/>
            <person name="Sykes S."/>
            <person name="Wortman J."/>
            <person name="Nusbaum C."/>
            <person name="Birren B."/>
        </authorList>
    </citation>
    <scope>NUCLEOTIDE SEQUENCE [LARGE SCALE GENOMIC DNA]</scope>
    <source>
        <strain evidence="5">ATCC 50505</strain>
    </source>
</reference>
<dbReference type="VEuPathDB" id="MicrosporidiaDB:VICG_00093"/>
<dbReference type="RefSeq" id="XP_007603546.1">
    <property type="nucleotide sequence ID" value="XM_007603484.1"/>
</dbReference>
<dbReference type="FunCoup" id="L2GPG2">
    <property type="interactions" value="171"/>
</dbReference>
<dbReference type="OMA" id="WLNSPMW"/>
<dbReference type="Pfam" id="PF00566">
    <property type="entry name" value="RabGAP-TBC"/>
    <property type="match status" value="1"/>
</dbReference>
<protein>
    <recommendedName>
        <fullName evidence="3">Rab-GAP TBC domain-containing protein</fullName>
    </recommendedName>
</protein>
<sequence length="327" mass="38597">MEIKKNAMAEKADELQRIKLKLKDLISKQLSMNDYVPINLYEIRNYIYYGFSDKSLRPSYWKVLLNYYSPNKFKLEQFYKQARQAYTDILNKTHKSNSNVRKLTSIINAELERTDFDRIQKASIGRILTAFSIINPKIGYVQGMINLVYVLYFVLSGDENIETAKFAEEDAFYLFNNLISEMSNLFIDEFDDQKQGIRYKVNEVFQIIKTKDPELYNALADKDLIKTMFPLKWILLLFSAEYPIDRTVWLWDKILSDAYRFEILLYCAAAVIILMRSIILTETYDKCLAILQKPSAINPELVFDIADTMRRDDRDINQIIKERMENK</sequence>
<keyword evidence="2" id="KW-0472">Membrane</keyword>
<dbReference type="EMBL" id="JH370130">
    <property type="protein sequence ID" value="ELA42778.1"/>
    <property type="molecule type" value="Genomic_DNA"/>
</dbReference>
<name>L2GPG2_VITCO</name>
<evidence type="ECO:0000259" key="3">
    <source>
        <dbReference type="PROSITE" id="PS50086"/>
    </source>
</evidence>
<keyword evidence="2" id="KW-1133">Transmembrane helix</keyword>
<dbReference type="InterPro" id="IPR035969">
    <property type="entry name" value="Rab-GAP_TBC_sf"/>
</dbReference>
<feature type="domain" description="Rab-GAP TBC" evidence="3">
    <location>
        <begin position="51"/>
        <end position="258"/>
    </location>
</feature>
<dbReference type="InParanoid" id="L2GPG2"/>
<dbReference type="Gene3D" id="1.10.472.80">
    <property type="entry name" value="Ypt/Rab-GAP domain of gyp1p, domain 3"/>
    <property type="match status" value="1"/>
</dbReference>
<gene>
    <name evidence="4" type="ORF">VICG_00093</name>
</gene>
<dbReference type="OrthoDB" id="27140at2759"/>
<dbReference type="PROSITE" id="PS50086">
    <property type="entry name" value="TBC_RABGAP"/>
    <property type="match status" value="1"/>
</dbReference>
<evidence type="ECO:0000256" key="2">
    <source>
        <dbReference type="SAM" id="Phobius"/>
    </source>
</evidence>
<keyword evidence="5" id="KW-1185">Reference proteome</keyword>
<evidence type="ECO:0000313" key="5">
    <source>
        <dbReference type="Proteomes" id="UP000011082"/>
    </source>
</evidence>
<accession>L2GPG2</accession>
<organism evidence="4 5">
    <name type="scientific">Vittaforma corneae (strain ATCC 50505)</name>
    <name type="common">Microsporidian parasite</name>
    <name type="synonym">Nosema corneum</name>
    <dbReference type="NCBI Taxonomy" id="993615"/>
    <lineage>
        <taxon>Eukaryota</taxon>
        <taxon>Fungi</taxon>
        <taxon>Fungi incertae sedis</taxon>
        <taxon>Microsporidia</taxon>
        <taxon>Nosematidae</taxon>
        <taxon>Vittaforma</taxon>
    </lineage>
</organism>
<evidence type="ECO:0000313" key="4">
    <source>
        <dbReference type="EMBL" id="ELA42778.1"/>
    </source>
</evidence>
<evidence type="ECO:0000256" key="1">
    <source>
        <dbReference type="SAM" id="Coils"/>
    </source>
</evidence>
<dbReference type="AlphaFoldDB" id="L2GPG2"/>
<feature type="coiled-coil region" evidence="1">
    <location>
        <begin position="1"/>
        <end position="28"/>
    </location>
</feature>
<dbReference type="GO" id="GO:0005096">
    <property type="term" value="F:GTPase activator activity"/>
    <property type="evidence" value="ECO:0007669"/>
    <property type="project" value="TreeGrafter"/>
</dbReference>
<dbReference type="InterPro" id="IPR000195">
    <property type="entry name" value="Rab-GAP-TBC_dom"/>
</dbReference>
<dbReference type="Proteomes" id="UP000011082">
    <property type="component" value="Unassembled WGS sequence"/>
</dbReference>
<keyword evidence="2" id="KW-0812">Transmembrane</keyword>
<dbReference type="GO" id="GO:0006886">
    <property type="term" value="P:intracellular protein transport"/>
    <property type="evidence" value="ECO:0007669"/>
    <property type="project" value="TreeGrafter"/>
</dbReference>
<proteinExistence type="predicted"/>
<dbReference type="HOGENOM" id="CLU_018687_0_1_1"/>